<keyword evidence="2" id="KW-0732">Signal</keyword>
<sequence length="167" mass="16624">MHAATVSFGLLSGSLVVLAPGAAEALTAKECHADFTAARKAGTLNGQTYKDYKVGHCSATDAAATSAPASAPAATEAPAAASSQAPASAAPSASTTGSKAATSYSGNAVFPSAVSSKYSSLSAGKARMKTCLDQYHVNKTNGGNGGLVWIQKGGGYYSQCVKRLKGE</sequence>
<feature type="signal peptide" evidence="2">
    <location>
        <begin position="1"/>
        <end position="19"/>
    </location>
</feature>
<accession>A0ABS3LTL3</accession>
<dbReference type="EMBL" id="JAFVMF010000005">
    <property type="protein sequence ID" value="MBO1359252.1"/>
    <property type="molecule type" value="Genomic_DNA"/>
</dbReference>
<name>A0ABS3LTL3_9PROT</name>
<feature type="chain" id="PRO_5046274845" evidence="2">
    <location>
        <begin position="20"/>
        <end position="167"/>
    </location>
</feature>
<evidence type="ECO:0000313" key="4">
    <source>
        <dbReference type="Proteomes" id="UP000664771"/>
    </source>
</evidence>
<comment type="caution">
    <text evidence="3">The sequence shown here is derived from an EMBL/GenBank/DDBJ whole genome shotgun (WGS) entry which is preliminary data.</text>
</comment>
<evidence type="ECO:0000256" key="2">
    <source>
        <dbReference type="SAM" id="SignalP"/>
    </source>
</evidence>
<feature type="region of interest" description="Disordered" evidence="1">
    <location>
        <begin position="75"/>
        <end position="96"/>
    </location>
</feature>
<organism evidence="3 4">
    <name type="scientific">Acetobacter sacchari</name>
    <dbReference type="NCBI Taxonomy" id="2661687"/>
    <lineage>
        <taxon>Bacteria</taxon>
        <taxon>Pseudomonadati</taxon>
        <taxon>Pseudomonadota</taxon>
        <taxon>Alphaproteobacteria</taxon>
        <taxon>Acetobacterales</taxon>
        <taxon>Acetobacteraceae</taxon>
        <taxon>Acetobacter</taxon>
    </lineage>
</organism>
<keyword evidence="4" id="KW-1185">Reference proteome</keyword>
<proteinExistence type="predicted"/>
<reference evidence="3 4" key="1">
    <citation type="submission" date="2021-03" db="EMBL/GenBank/DDBJ databases">
        <title>The complete genome sequence of Acetobacter sacchari TBRC 11175.</title>
        <authorList>
            <person name="Charoenyingcharoen P."/>
            <person name="Yukphan P."/>
        </authorList>
    </citation>
    <scope>NUCLEOTIDE SEQUENCE [LARGE SCALE GENOMIC DNA]</scope>
    <source>
        <strain evidence="3 4">TBRC 11175</strain>
    </source>
</reference>
<protein>
    <submittedName>
        <fullName evidence="3">Uncharacterized protein</fullName>
    </submittedName>
</protein>
<evidence type="ECO:0000256" key="1">
    <source>
        <dbReference type="SAM" id="MobiDB-lite"/>
    </source>
</evidence>
<evidence type="ECO:0000313" key="3">
    <source>
        <dbReference type="EMBL" id="MBO1359252.1"/>
    </source>
</evidence>
<gene>
    <name evidence="3" type="ORF">J2D73_05505</name>
</gene>
<dbReference type="Proteomes" id="UP000664771">
    <property type="component" value="Unassembled WGS sequence"/>
</dbReference>